<feature type="compositionally biased region" description="Polar residues" evidence="1">
    <location>
        <begin position="73"/>
        <end position="82"/>
    </location>
</feature>
<keyword evidence="2" id="KW-0812">Transmembrane</keyword>
<dbReference type="KEGG" id="syn:sll1862"/>
<evidence type="ECO:0000256" key="1">
    <source>
        <dbReference type="SAM" id="MobiDB-lite"/>
    </source>
</evidence>
<feature type="region of interest" description="Disordered" evidence="1">
    <location>
        <begin position="27"/>
        <end position="86"/>
    </location>
</feature>
<evidence type="ECO:0000313" key="4">
    <source>
        <dbReference type="Proteomes" id="UP000001425"/>
    </source>
</evidence>
<reference evidence="3 4" key="1">
    <citation type="journal article" date="1995" name="DNA Res.">
        <title>Sequence analysis of the genome of the unicellular cyanobacterium Synechocystis sp. strain PCC6803. I. Sequence features in the 1 Mb region from map positions 64% to 92% of the genome.</title>
        <authorList>
            <person name="Kaneko T."/>
            <person name="Tanaka A."/>
            <person name="Sato S."/>
            <person name="Kotani H."/>
            <person name="Sazuka T."/>
            <person name="Miyajima N."/>
            <person name="Sugiura M."/>
            <person name="Tabata S."/>
        </authorList>
    </citation>
    <scope>NUCLEOTIDE SEQUENCE [LARGE SCALE GENOMIC DNA]</scope>
    <source>
        <strain evidence="4">ATCC 27184 / PCC 6803 / Kazusa</strain>
    </source>
</reference>
<accession>P74486</accession>
<dbReference type="PIR" id="S76458">
    <property type="entry name" value="S76458"/>
</dbReference>
<gene>
    <name evidence="3" type="ordered locus">sll1862</name>
</gene>
<keyword evidence="2" id="KW-0472">Membrane</keyword>
<dbReference type="InParanoid" id="P74486"/>
<proteinExistence type="predicted"/>
<reference evidence="3 4" key="2">
    <citation type="journal article" date="1996" name="DNA Res.">
        <title>Sequence analysis of the genome of the unicellular cyanobacterium Synechocystis sp. strain PCC6803. II. Sequence determination of the entire genome and assignment of potential protein-coding regions.</title>
        <authorList>
            <person name="Kaneko T."/>
            <person name="Sato S."/>
            <person name="Kotani H."/>
            <person name="Tanaka A."/>
            <person name="Asamizu E."/>
            <person name="Nakamura Y."/>
            <person name="Miyajima N."/>
            <person name="Hirosawa M."/>
            <person name="Sugiura M."/>
            <person name="Sasamoto S."/>
            <person name="Kimura T."/>
            <person name="Hosouchi T."/>
            <person name="Matsuno A."/>
            <person name="Muraki A."/>
            <person name="Nakazaki N."/>
            <person name="Naruo K."/>
            <person name="Okumura S."/>
            <person name="Shimpo S."/>
            <person name="Takeuchi C."/>
            <person name="Wada T."/>
            <person name="Watanabe A."/>
            <person name="Yamada M."/>
            <person name="Yasuda M."/>
            <person name="Tabata S."/>
        </authorList>
    </citation>
    <scope>NUCLEOTIDE SEQUENCE [LARGE SCALE GENOMIC DNA]</scope>
    <source>
        <strain evidence="4">ATCC 27184 / PCC 6803 / Kazusa</strain>
    </source>
</reference>
<dbReference type="EnsemblBacteria" id="BAA18587">
    <property type="protein sequence ID" value="BAA18587"/>
    <property type="gene ID" value="BAA18587"/>
</dbReference>
<dbReference type="EMBL" id="BA000022">
    <property type="protein sequence ID" value="BAA18587.1"/>
    <property type="molecule type" value="Genomic_DNA"/>
</dbReference>
<dbReference type="Proteomes" id="UP000001425">
    <property type="component" value="Chromosome"/>
</dbReference>
<dbReference type="eggNOG" id="ENOG5031ZT3">
    <property type="taxonomic scope" value="Bacteria"/>
</dbReference>
<sequence length="143" mass="15194">MGSLQGNYLLSLDGGLSMDNQNVALAKETNAKNSHGQHFSDGSDLIPSEVAAKGLTEREKPLTPESEMKETTGKANAPSSPNVEPAYRITDSGLINAYPVSPPVSEIDPNSKKQFRRNLIGFGLAANLALALIVIVLSITGRF</sequence>
<name>P74486_SYNY3</name>
<evidence type="ECO:0000313" key="3">
    <source>
        <dbReference type="EMBL" id="BAA18587.1"/>
    </source>
</evidence>
<protein>
    <submittedName>
        <fullName evidence="3">Sll1862 protein</fullName>
    </submittedName>
</protein>
<feature type="compositionally biased region" description="Basic and acidic residues" evidence="1">
    <location>
        <begin position="55"/>
        <end position="72"/>
    </location>
</feature>
<dbReference type="PaxDb" id="1148-1653675"/>
<keyword evidence="2" id="KW-1133">Transmembrane helix</keyword>
<keyword evidence="4" id="KW-1185">Reference proteome</keyword>
<organism evidence="3 4">
    <name type="scientific">Synechocystis sp. (strain ATCC 27184 / PCC 6803 / Kazusa)</name>
    <dbReference type="NCBI Taxonomy" id="1111708"/>
    <lineage>
        <taxon>Bacteria</taxon>
        <taxon>Bacillati</taxon>
        <taxon>Cyanobacteriota</taxon>
        <taxon>Cyanophyceae</taxon>
        <taxon>Synechococcales</taxon>
        <taxon>Merismopediaceae</taxon>
        <taxon>Synechocystis</taxon>
    </lineage>
</organism>
<dbReference type="STRING" id="1148.gene:10499469"/>
<evidence type="ECO:0000256" key="2">
    <source>
        <dbReference type="SAM" id="Phobius"/>
    </source>
</evidence>
<feature type="transmembrane region" description="Helical" evidence="2">
    <location>
        <begin position="119"/>
        <end position="140"/>
    </location>
</feature>
<dbReference type="AlphaFoldDB" id="P74486"/>